<gene>
    <name evidence="1" type="ORF">CRDco_0870</name>
</gene>
<name>A0A7R7ABH9_CARRU</name>
<organism evidence="1 2">
    <name type="scientific">Candidatus Carsonella ruddii</name>
    <name type="common">Diaphorina cf. continua</name>
    <dbReference type="NCBI Taxonomy" id="2661587"/>
    <lineage>
        <taxon>Bacteria</taxon>
        <taxon>Pseudomonadati</taxon>
        <taxon>Pseudomonadota</taxon>
        <taxon>Gammaproteobacteria</taxon>
        <taxon>Oceanospirillales</taxon>
        <taxon>Halomonadaceae</taxon>
        <taxon>Zymobacter group</taxon>
        <taxon>Candidatus Carsonella</taxon>
    </lineage>
</organism>
<sequence length="85" mass="10366">MILSELKTKQISLIKKSNKIENLVSNSFYIFSIFIDKNIIVNNFKQINYKKKRKKIYFFSKFFFMFNETIIKSNYEFLLTNLFIL</sequence>
<protein>
    <submittedName>
        <fullName evidence="1">Uncharacterized protein</fullName>
    </submittedName>
</protein>
<evidence type="ECO:0000313" key="1">
    <source>
        <dbReference type="EMBL" id="BCG49308.1"/>
    </source>
</evidence>
<keyword evidence="2" id="KW-1185">Reference proteome</keyword>
<evidence type="ECO:0000313" key="2">
    <source>
        <dbReference type="Proteomes" id="UP000595596"/>
    </source>
</evidence>
<accession>A0A7R7ABH9</accession>
<dbReference type="AlphaFoldDB" id="A0A7R7ABH9"/>
<proteinExistence type="predicted"/>
<reference evidence="1 2" key="1">
    <citation type="journal article" date="2020" name="Genome Biol. Evol.">
        <title>Comparative Genomics Underlines Multiple Roles of Profftella, an Obligate Symbiont of Psyllids: Providing Toxins, Vitamins, and Carotenoids.</title>
        <authorList>
            <person name="Nakabachi A."/>
            <person name="Piel J."/>
            <person name="Malenovsky I."/>
            <person name="Hirose Y."/>
        </authorList>
    </citation>
    <scope>NUCLEOTIDE SEQUENCE [LARGE SCALE GENOMIC DNA]</scope>
    <source>
        <strain evidence="1 2">Dco</strain>
    </source>
</reference>
<dbReference type="EMBL" id="AP023214">
    <property type="protein sequence ID" value="BCG49308.1"/>
    <property type="molecule type" value="Genomic_DNA"/>
</dbReference>
<dbReference type="Proteomes" id="UP000595596">
    <property type="component" value="Chromosome"/>
</dbReference>
<dbReference type="KEGG" id="crr:CRDco_0870"/>
<dbReference type="RefSeq" id="WP_201329596.1">
    <property type="nucleotide sequence ID" value="NZ_AP023214.1"/>
</dbReference>